<dbReference type="PANTHER" id="PTHR21310">
    <property type="entry name" value="AMINOGLYCOSIDE PHOSPHOTRANSFERASE-RELATED-RELATED"/>
    <property type="match status" value="1"/>
</dbReference>
<comment type="caution">
    <text evidence="2">The sequence shown here is derived from an EMBL/GenBank/DDBJ whole genome shotgun (WGS) entry which is preliminary data.</text>
</comment>
<dbReference type="InterPro" id="IPR051678">
    <property type="entry name" value="AGP_Transferase"/>
</dbReference>
<dbReference type="InterPro" id="IPR002575">
    <property type="entry name" value="Aminoglycoside_PTrfase"/>
</dbReference>
<reference evidence="2 3" key="1">
    <citation type="submission" date="2020-08" db="EMBL/GenBank/DDBJ databases">
        <title>Sequencing the genomes of 1000 actinobacteria strains.</title>
        <authorList>
            <person name="Klenk H.-P."/>
        </authorList>
    </citation>
    <scope>NUCLEOTIDE SEQUENCE [LARGE SCALE GENOMIC DNA]</scope>
    <source>
        <strain evidence="2 3">DSM 45886</strain>
    </source>
</reference>
<keyword evidence="2" id="KW-0418">Kinase</keyword>
<dbReference type="EMBL" id="JACHJW010000001">
    <property type="protein sequence ID" value="MBB4962568.1"/>
    <property type="molecule type" value="Genomic_DNA"/>
</dbReference>
<name>A0A7W7WTK2_9ACTN</name>
<dbReference type="RefSeq" id="WP_184538859.1">
    <property type="nucleotide sequence ID" value="NZ_JACHJW010000001.1"/>
</dbReference>
<sequence>MSDHHAPHAADVREIVAAYLPEHPVDSVTRIGAGLDNVVYEASGGLIVRFSREPDPARLEAEARVLSAVADISPVPVPEPVFTVTELGCLAYFKLPGRPLLDLPPTARAAHGTPIGATLGELLATLHAAPAERFSGLVEADDHPLTEWRGEAEANFAAVVAHVPVGHHRAVEAFLAAEPPGSAYTAVFSHNDLGIEHVLVDPVRWTVTGVIDWSDAGMVDPAYDLGLIYRDLGPAPARAAVESYRAAVDDSTGLRERVTFYARCSVLEDLAYGVETGQESYTGKSIAALEWLFSA</sequence>
<keyword evidence="2" id="KW-0808">Transferase</keyword>
<dbReference type="InterPro" id="IPR011009">
    <property type="entry name" value="Kinase-like_dom_sf"/>
</dbReference>
<evidence type="ECO:0000313" key="3">
    <source>
        <dbReference type="Proteomes" id="UP000578819"/>
    </source>
</evidence>
<proteinExistence type="predicted"/>
<dbReference type="Gene3D" id="3.90.1200.10">
    <property type="match status" value="1"/>
</dbReference>
<organism evidence="2 3">
    <name type="scientific">Micromonospora polyrhachis</name>
    <dbReference type="NCBI Taxonomy" id="1282883"/>
    <lineage>
        <taxon>Bacteria</taxon>
        <taxon>Bacillati</taxon>
        <taxon>Actinomycetota</taxon>
        <taxon>Actinomycetes</taxon>
        <taxon>Micromonosporales</taxon>
        <taxon>Micromonosporaceae</taxon>
        <taxon>Micromonospora</taxon>
    </lineage>
</organism>
<evidence type="ECO:0000313" key="2">
    <source>
        <dbReference type="EMBL" id="MBB4962568.1"/>
    </source>
</evidence>
<dbReference type="Pfam" id="PF01636">
    <property type="entry name" value="APH"/>
    <property type="match status" value="1"/>
</dbReference>
<dbReference type="GO" id="GO:0016301">
    <property type="term" value="F:kinase activity"/>
    <property type="evidence" value="ECO:0007669"/>
    <property type="project" value="UniProtKB-KW"/>
</dbReference>
<feature type="domain" description="Aminoglycoside phosphotransferase" evidence="1">
    <location>
        <begin position="28"/>
        <end position="247"/>
    </location>
</feature>
<gene>
    <name evidence="2" type="ORF">FHR38_006301</name>
</gene>
<accession>A0A7W7WTK2</accession>
<dbReference type="AlphaFoldDB" id="A0A7W7WTK2"/>
<dbReference type="Gene3D" id="3.30.200.20">
    <property type="entry name" value="Phosphorylase Kinase, domain 1"/>
    <property type="match status" value="1"/>
</dbReference>
<protein>
    <submittedName>
        <fullName evidence="2">Aminoglycoside phosphotransferase (APT) family kinase protein</fullName>
    </submittedName>
</protein>
<keyword evidence="3" id="KW-1185">Reference proteome</keyword>
<dbReference type="Proteomes" id="UP000578819">
    <property type="component" value="Unassembled WGS sequence"/>
</dbReference>
<dbReference type="SUPFAM" id="SSF56112">
    <property type="entry name" value="Protein kinase-like (PK-like)"/>
    <property type="match status" value="1"/>
</dbReference>
<evidence type="ECO:0000259" key="1">
    <source>
        <dbReference type="Pfam" id="PF01636"/>
    </source>
</evidence>